<gene>
    <name evidence="3" type="ORF">GQX73_g10270</name>
</gene>
<comment type="caution">
    <text evidence="3">The sequence shown here is derived from an EMBL/GenBank/DDBJ whole genome shotgun (WGS) entry which is preliminary data.</text>
</comment>
<proteinExistence type="predicted"/>
<keyword evidence="4" id="KW-1185">Reference proteome</keyword>
<organism evidence="3 4">
    <name type="scientific">Xylaria multiplex</name>
    <dbReference type="NCBI Taxonomy" id="323545"/>
    <lineage>
        <taxon>Eukaryota</taxon>
        <taxon>Fungi</taxon>
        <taxon>Dikarya</taxon>
        <taxon>Ascomycota</taxon>
        <taxon>Pezizomycotina</taxon>
        <taxon>Sordariomycetes</taxon>
        <taxon>Xylariomycetidae</taxon>
        <taxon>Xylariales</taxon>
        <taxon>Xylariaceae</taxon>
        <taxon>Xylaria</taxon>
    </lineage>
</organism>
<sequence>MYHLPNNPDRVNTMAPFVNDFTTAMDPRPGYAIHGQACGMMPQVPYQFEQAIPQCAHSHSNLLNSHRNHTGCLGSCSLDSGLDLRFTQRTILSRLDNLEQGLPGTEGTYARITQMGREMEDLKEELKVVAAAISELRYTMGECKDKISESGEKLEMVRVGLNDFATDMSTLVQSVDSGRGSENSSTGASPGGEADKVPAELLNYFENKGPTRLSLSSPSSVSPHSSSPSSPPLQPKPLLHGRIQQLEDENALLRQEINALQTTILATKRQHAHELATRTSQLQKQNHQYHHQLGRQAELITNVVNTIYSVFADYKEEVQLMTKSDDEQQRGTAPATDEIRVYNGIRSDSWL</sequence>
<feature type="coiled-coil region" evidence="1">
    <location>
        <begin position="112"/>
        <end position="139"/>
    </location>
</feature>
<feature type="compositionally biased region" description="Polar residues" evidence="2">
    <location>
        <begin position="174"/>
        <end position="188"/>
    </location>
</feature>
<feature type="region of interest" description="Disordered" evidence="2">
    <location>
        <begin position="209"/>
        <end position="238"/>
    </location>
</feature>
<name>A0A7C8MK43_9PEZI</name>
<accession>A0A7C8MK43</accession>
<feature type="coiled-coil region" evidence="1">
    <location>
        <begin position="243"/>
        <end position="270"/>
    </location>
</feature>
<feature type="region of interest" description="Disordered" evidence="2">
    <location>
        <begin position="174"/>
        <end position="195"/>
    </location>
</feature>
<evidence type="ECO:0000313" key="4">
    <source>
        <dbReference type="Proteomes" id="UP000481858"/>
    </source>
</evidence>
<evidence type="ECO:0000256" key="2">
    <source>
        <dbReference type="SAM" id="MobiDB-lite"/>
    </source>
</evidence>
<keyword evidence="1" id="KW-0175">Coiled coil</keyword>
<evidence type="ECO:0000256" key="1">
    <source>
        <dbReference type="SAM" id="Coils"/>
    </source>
</evidence>
<feature type="compositionally biased region" description="Low complexity" evidence="2">
    <location>
        <begin position="213"/>
        <end position="228"/>
    </location>
</feature>
<dbReference type="Proteomes" id="UP000481858">
    <property type="component" value="Unassembled WGS sequence"/>
</dbReference>
<evidence type="ECO:0000313" key="3">
    <source>
        <dbReference type="EMBL" id="KAF2963311.1"/>
    </source>
</evidence>
<dbReference type="InParanoid" id="A0A7C8MK43"/>
<dbReference type="OrthoDB" id="4774762at2759"/>
<reference evidence="3 4" key="1">
    <citation type="submission" date="2019-12" db="EMBL/GenBank/DDBJ databases">
        <title>Draft genome sequence of the ascomycete Xylaria multiplex DSM 110363.</title>
        <authorList>
            <person name="Buettner E."/>
            <person name="Kellner H."/>
        </authorList>
    </citation>
    <scope>NUCLEOTIDE SEQUENCE [LARGE SCALE GENOMIC DNA]</scope>
    <source>
        <strain evidence="3 4">DSM 110363</strain>
    </source>
</reference>
<dbReference type="AlphaFoldDB" id="A0A7C8MK43"/>
<dbReference type="EMBL" id="WUBL01000216">
    <property type="protein sequence ID" value="KAF2963311.1"/>
    <property type="molecule type" value="Genomic_DNA"/>
</dbReference>
<protein>
    <submittedName>
        <fullName evidence="3">Uncharacterized protein</fullName>
    </submittedName>
</protein>